<dbReference type="NCBIfam" id="TIGR00372">
    <property type="entry name" value="cas4"/>
    <property type="match status" value="1"/>
</dbReference>
<protein>
    <recommendedName>
        <fullName evidence="9">CRISPR-associated exonuclease Cas4</fullName>
        <ecNumber evidence="9">3.1.12.1</ecNumber>
    </recommendedName>
</protein>
<feature type="domain" description="DUF83" evidence="10">
    <location>
        <begin position="4"/>
        <end position="162"/>
    </location>
</feature>
<dbReference type="RefSeq" id="WP_109605222.1">
    <property type="nucleotide sequence ID" value="NZ_QGGI01000013.1"/>
</dbReference>
<dbReference type="GO" id="GO:0051536">
    <property type="term" value="F:iron-sulfur cluster binding"/>
    <property type="evidence" value="ECO:0007669"/>
    <property type="project" value="UniProtKB-KW"/>
</dbReference>
<evidence type="ECO:0000313" key="11">
    <source>
        <dbReference type="EMBL" id="PWJ90020.1"/>
    </source>
</evidence>
<name>A0AA45C5V3_9BACT</name>
<dbReference type="InterPro" id="IPR013343">
    <property type="entry name" value="CRISPR-assoc_prot_Cas4"/>
</dbReference>
<dbReference type="Gene3D" id="3.90.320.10">
    <property type="match status" value="1"/>
</dbReference>
<comment type="caution">
    <text evidence="11">The sequence shown here is derived from an EMBL/GenBank/DDBJ whole genome shotgun (WGS) entry which is preliminary data.</text>
</comment>
<dbReference type="Proteomes" id="UP000245921">
    <property type="component" value="Unassembled WGS sequence"/>
</dbReference>
<evidence type="ECO:0000256" key="8">
    <source>
        <dbReference type="ARBA" id="ARBA00023211"/>
    </source>
</evidence>
<accession>A0AA45C5V3</accession>
<evidence type="ECO:0000256" key="7">
    <source>
        <dbReference type="ARBA" id="ARBA00023118"/>
    </source>
</evidence>
<keyword evidence="1 9" id="KW-0540">Nuclease</keyword>
<dbReference type="GO" id="GO:0004527">
    <property type="term" value="F:exonuclease activity"/>
    <property type="evidence" value="ECO:0007669"/>
    <property type="project" value="UniProtKB-KW"/>
</dbReference>
<evidence type="ECO:0000256" key="9">
    <source>
        <dbReference type="RuleBase" id="RU365022"/>
    </source>
</evidence>
<comment type="function">
    <text evidence="9">CRISPR (clustered regularly interspaced short palindromic repeat) is an adaptive immune system that provides protection against mobile genetic elements (viruses, transposable elements and conjugative plasmids). CRISPR clusters contain sequences complementary to antecedent mobile elements and target invading nucleic acids. CRISPR clusters are transcribed and processed into CRISPR RNA (crRNA).</text>
</comment>
<evidence type="ECO:0000313" key="12">
    <source>
        <dbReference type="Proteomes" id="UP000245921"/>
    </source>
</evidence>
<organism evidence="11 12">
    <name type="scientific">Oceanotoga teriensis</name>
    <dbReference type="NCBI Taxonomy" id="515440"/>
    <lineage>
        <taxon>Bacteria</taxon>
        <taxon>Thermotogati</taxon>
        <taxon>Thermotogota</taxon>
        <taxon>Thermotogae</taxon>
        <taxon>Petrotogales</taxon>
        <taxon>Petrotogaceae</taxon>
        <taxon>Oceanotoga</taxon>
    </lineage>
</organism>
<keyword evidence="5 9" id="KW-0408">Iron</keyword>
<sequence length="163" mass="19227">MDINGTLINYYFHCKRQCWLHANRINLENEFELVDIGKAMHEIKFNNKKNSEIKIDNISIDKLTNDYVIEYKKSDADIEAAKWQLLFYLKVLKEKGIDRTGKLIFAEKNKQSKKTIVVKLDKENENELLNIMKNINELIKGDIPEVKLIKGCKKCAFYEYCFL</sequence>
<dbReference type="GO" id="GO:0046872">
    <property type="term" value="F:metal ion binding"/>
    <property type="evidence" value="ECO:0007669"/>
    <property type="project" value="UniProtKB-KW"/>
</dbReference>
<keyword evidence="6 9" id="KW-0411">Iron-sulfur</keyword>
<keyword evidence="4 9" id="KW-0269">Exonuclease</keyword>
<gene>
    <name evidence="11" type="ORF">C7380_1138</name>
</gene>
<dbReference type="EC" id="3.1.12.1" evidence="9"/>
<comment type="cofactor">
    <cofactor evidence="9">
        <name>iron-sulfur cluster</name>
        <dbReference type="ChEBI" id="CHEBI:30408"/>
    </cofactor>
</comment>
<comment type="cofactor">
    <cofactor evidence="9">
        <name>Mg(2+)</name>
        <dbReference type="ChEBI" id="CHEBI:18420"/>
    </cofactor>
    <cofactor evidence="9">
        <name>Mn(2+)</name>
        <dbReference type="ChEBI" id="CHEBI:29035"/>
    </cofactor>
    <text evidence="9">Mg(2+) or Mn(2+) required for ssDNA cleavage activity.</text>
</comment>
<evidence type="ECO:0000256" key="5">
    <source>
        <dbReference type="ARBA" id="ARBA00023004"/>
    </source>
</evidence>
<evidence type="ECO:0000256" key="6">
    <source>
        <dbReference type="ARBA" id="ARBA00023014"/>
    </source>
</evidence>
<keyword evidence="2 9" id="KW-0479">Metal-binding</keyword>
<evidence type="ECO:0000256" key="3">
    <source>
        <dbReference type="ARBA" id="ARBA00022801"/>
    </source>
</evidence>
<dbReference type="PANTHER" id="PTHR37168:SF2">
    <property type="entry name" value="CRISPR-ASSOCIATED EXONUCLEASE CAS4"/>
    <property type="match status" value="1"/>
</dbReference>
<dbReference type="Pfam" id="PF01930">
    <property type="entry name" value="Cas_Cas4"/>
    <property type="match status" value="1"/>
</dbReference>
<evidence type="ECO:0000259" key="10">
    <source>
        <dbReference type="Pfam" id="PF01930"/>
    </source>
</evidence>
<dbReference type="GO" id="GO:0051607">
    <property type="term" value="P:defense response to virus"/>
    <property type="evidence" value="ECO:0007669"/>
    <property type="project" value="UniProtKB-KW"/>
</dbReference>
<dbReference type="PANTHER" id="PTHR37168">
    <property type="entry name" value="CRISPR-ASSOCIATED EXONUCLEASE CAS4"/>
    <property type="match status" value="1"/>
</dbReference>
<dbReference type="AlphaFoldDB" id="A0AA45C5V3"/>
<keyword evidence="7 9" id="KW-0051">Antiviral defense</keyword>
<comment type="similarity">
    <text evidence="9">Belongs to the CRISPR-associated exonuclease Cas4 family.</text>
</comment>
<dbReference type="InterPro" id="IPR011604">
    <property type="entry name" value="PDDEXK-like_dom_sf"/>
</dbReference>
<evidence type="ECO:0000256" key="1">
    <source>
        <dbReference type="ARBA" id="ARBA00022722"/>
    </source>
</evidence>
<dbReference type="EMBL" id="QGGI01000013">
    <property type="protein sequence ID" value="PWJ90020.1"/>
    <property type="molecule type" value="Genomic_DNA"/>
</dbReference>
<keyword evidence="8 9" id="KW-0464">Manganese</keyword>
<proteinExistence type="inferred from homology"/>
<keyword evidence="12" id="KW-1185">Reference proteome</keyword>
<keyword evidence="3 9" id="KW-0378">Hydrolase</keyword>
<evidence type="ECO:0000256" key="2">
    <source>
        <dbReference type="ARBA" id="ARBA00022723"/>
    </source>
</evidence>
<evidence type="ECO:0000256" key="4">
    <source>
        <dbReference type="ARBA" id="ARBA00022839"/>
    </source>
</evidence>
<dbReference type="InterPro" id="IPR022765">
    <property type="entry name" value="Dna2/Cas4_DUF83"/>
</dbReference>
<reference evidence="11 12" key="1">
    <citation type="submission" date="2018-05" db="EMBL/GenBank/DDBJ databases">
        <title>Genomic Encyclopedia of Type Strains, Phase IV (KMG-IV): sequencing the most valuable type-strain genomes for metagenomic binning, comparative biology and taxonomic classification.</title>
        <authorList>
            <person name="Goeker M."/>
        </authorList>
    </citation>
    <scope>NUCLEOTIDE SEQUENCE [LARGE SCALE GENOMIC DNA]</scope>
    <source>
        <strain evidence="11 12">DSM 24906</strain>
    </source>
</reference>